<dbReference type="OrthoDB" id="2339190at2759"/>
<feature type="region of interest" description="Disordered" evidence="1">
    <location>
        <begin position="169"/>
        <end position="191"/>
    </location>
</feature>
<feature type="chain" id="PRO_5040201970" evidence="2">
    <location>
        <begin position="22"/>
        <end position="314"/>
    </location>
</feature>
<dbReference type="Proteomes" id="UP000777482">
    <property type="component" value="Unassembled WGS sequence"/>
</dbReference>
<evidence type="ECO:0000313" key="4">
    <source>
        <dbReference type="Proteomes" id="UP000777482"/>
    </source>
</evidence>
<proteinExistence type="predicted"/>
<evidence type="ECO:0000313" key="3">
    <source>
        <dbReference type="EMBL" id="KAG0659802.1"/>
    </source>
</evidence>
<name>A0A9P6W1D0_RHOMI</name>
<organism evidence="3 4">
    <name type="scientific">Rhodotorula mucilaginosa</name>
    <name type="common">Yeast</name>
    <name type="synonym">Rhodotorula rubra</name>
    <dbReference type="NCBI Taxonomy" id="5537"/>
    <lineage>
        <taxon>Eukaryota</taxon>
        <taxon>Fungi</taxon>
        <taxon>Dikarya</taxon>
        <taxon>Basidiomycota</taxon>
        <taxon>Pucciniomycotina</taxon>
        <taxon>Microbotryomycetes</taxon>
        <taxon>Sporidiobolales</taxon>
        <taxon>Sporidiobolaceae</taxon>
        <taxon>Rhodotorula</taxon>
    </lineage>
</organism>
<keyword evidence="4" id="KW-1185">Reference proteome</keyword>
<accession>A0A9P6W1D0</accession>
<feature type="signal peptide" evidence="2">
    <location>
        <begin position="1"/>
        <end position="21"/>
    </location>
</feature>
<gene>
    <name evidence="3" type="ORF">C6P46_005005</name>
</gene>
<comment type="caution">
    <text evidence="3">The sequence shown here is derived from an EMBL/GenBank/DDBJ whole genome shotgun (WGS) entry which is preliminary data.</text>
</comment>
<reference evidence="3 4" key="1">
    <citation type="submission" date="2020-11" db="EMBL/GenBank/DDBJ databases">
        <title>Kefir isolates.</title>
        <authorList>
            <person name="Marcisauskas S."/>
            <person name="Kim Y."/>
            <person name="Blasche S."/>
        </authorList>
    </citation>
    <scope>NUCLEOTIDE SEQUENCE [LARGE SCALE GENOMIC DNA]</scope>
    <source>
        <strain evidence="3 4">KR</strain>
    </source>
</reference>
<keyword evidence="2" id="KW-0732">Signal</keyword>
<feature type="compositionally biased region" description="Low complexity" evidence="1">
    <location>
        <begin position="169"/>
        <end position="190"/>
    </location>
</feature>
<protein>
    <submittedName>
        <fullName evidence="3">Uncharacterized protein</fullName>
    </submittedName>
</protein>
<evidence type="ECO:0000256" key="2">
    <source>
        <dbReference type="SAM" id="SignalP"/>
    </source>
</evidence>
<dbReference type="EMBL" id="PUHQ01000050">
    <property type="protein sequence ID" value="KAG0659802.1"/>
    <property type="molecule type" value="Genomic_DNA"/>
</dbReference>
<dbReference type="AlphaFoldDB" id="A0A9P6W1D0"/>
<evidence type="ECO:0000256" key="1">
    <source>
        <dbReference type="SAM" id="MobiDB-lite"/>
    </source>
</evidence>
<sequence>MLFKAGLSAALVLLTASVASALPLATPLDDPTSFADLERRAEFDTIPTGVSLIDYFPRFTSPTSSSVFQAGGNIEISWNNTRPDYPDEQLHKSALVILGYLDDADPSGGYHLDFQNPLGNVSFFSGSGTASLPLPANLKTRSTYLLTMGSTRNISPLFTIEATSAASATSAGSSSSSSSSSSAAASSSASPQIGSKPLTVYFPDGSTTVIGATTTASSSSSSSAASASATAEPNTSLNDIAAAAATSSSSPASVAASSAASASAAAGTLAQASVASSAAPSASSTQTSSALFGHSHGGIAGLALGAITALVLAF</sequence>